<feature type="transmembrane region" description="Helical" evidence="1">
    <location>
        <begin position="12"/>
        <end position="31"/>
    </location>
</feature>
<proteinExistence type="predicted"/>
<keyword evidence="1" id="KW-0472">Membrane</keyword>
<evidence type="ECO:0000313" key="3">
    <source>
        <dbReference type="Proteomes" id="UP000192569"/>
    </source>
</evidence>
<evidence type="ECO:0000313" key="2">
    <source>
        <dbReference type="EMBL" id="SMB96444.1"/>
    </source>
</evidence>
<evidence type="ECO:0000256" key="1">
    <source>
        <dbReference type="SAM" id="Phobius"/>
    </source>
</evidence>
<organism evidence="2 3">
    <name type="scientific">Thermanaeromonas toyohensis ToBE</name>
    <dbReference type="NCBI Taxonomy" id="698762"/>
    <lineage>
        <taxon>Bacteria</taxon>
        <taxon>Bacillati</taxon>
        <taxon>Bacillota</taxon>
        <taxon>Clostridia</taxon>
        <taxon>Neomoorellales</taxon>
        <taxon>Neomoorellaceae</taxon>
        <taxon>Thermanaeromonas</taxon>
    </lineage>
</organism>
<dbReference type="Proteomes" id="UP000192569">
    <property type="component" value="Chromosome I"/>
</dbReference>
<accession>A0A1W1VU72</accession>
<feature type="transmembrane region" description="Helical" evidence="1">
    <location>
        <begin position="37"/>
        <end position="56"/>
    </location>
</feature>
<gene>
    <name evidence="2" type="ORF">SAMN00808754_1491</name>
</gene>
<name>A0A1W1VU72_9FIRM</name>
<reference evidence="2 3" key="1">
    <citation type="submission" date="2017-04" db="EMBL/GenBank/DDBJ databases">
        <authorList>
            <person name="Afonso C.L."/>
            <person name="Miller P.J."/>
            <person name="Scott M.A."/>
            <person name="Spackman E."/>
            <person name="Goraichik I."/>
            <person name="Dimitrov K.M."/>
            <person name="Suarez D.L."/>
            <person name="Swayne D.E."/>
        </authorList>
    </citation>
    <scope>NUCLEOTIDE SEQUENCE [LARGE SCALE GENOMIC DNA]</scope>
    <source>
        <strain evidence="2 3">ToBE</strain>
    </source>
</reference>
<keyword evidence="1" id="KW-1133">Transmembrane helix</keyword>
<keyword evidence="1" id="KW-0812">Transmembrane</keyword>
<dbReference type="EMBL" id="LT838272">
    <property type="protein sequence ID" value="SMB96444.1"/>
    <property type="molecule type" value="Genomic_DNA"/>
</dbReference>
<keyword evidence="3" id="KW-1185">Reference proteome</keyword>
<sequence>MIERSFHFFYKCFGVIGGLMIISLGLRLAGAEGVGMVIYYIGLAILIVLAAIGVLAR</sequence>
<dbReference type="AlphaFoldDB" id="A0A1W1VU72"/>
<protein>
    <submittedName>
        <fullName evidence="2">Sucrose transport protein</fullName>
    </submittedName>
</protein>